<evidence type="ECO:0000256" key="1">
    <source>
        <dbReference type="ARBA" id="ARBA00004167"/>
    </source>
</evidence>
<evidence type="ECO:0000313" key="9">
    <source>
        <dbReference type="Proteomes" id="UP000625316"/>
    </source>
</evidence>
<comment type="caution">
    <text evidence="8">The sequence shown here is derived from an EMBL/GenBank/DDBJ whole genome shotgun (WGS) entry which is preliminary data.</text>
</comment>
<evidence type="ECO:0000256" key="2">
    <source>
        <dbReference type="ARBA" id="ARBA00022531"/>
    </source>
</evidence>
<evidence type="ECO:0000256" key="7">
    <source>
        <dbReference type="HAMAP-Rule" id="MF_01329"/>
    </source>
</evidence>
<comment type="subcellular location">
    <subcellularLocation>
        <location evidence="7">Cellular thylakoid membrane</location>
        <topology evidence="7">Single-pass membrane protein</topology>
    </subcellularLocation>
    <subcellularLocation>
        <location evidence="1">Membrane</location>
        <topology evidence="1">Single-pass membrane protein</topology>
    </subcellularLocation>
</comment>
<dbReference type="RefSeq" id="WP_264323246.1">
    <property type="nucleotide sequence ID" value="NZ_JADEXQ010000003.1"/>
</dbReference>
<dbReference type="NCBIfam" id="NF010239">
    <property type="entry name" value="PRK13686.1"/>
    <property type="match status" value="1"/>
</dbReference>
<dbReference type="EMBL" id="JADEXQ010000003">
    <property type="protein sequence ID" value="MBE9028424.1"/>
    <property type="molecule type" value="Genomic_DNA"/>
</dbReference>
<organism evidence="8 9">
    <name type="scientific">Romeriopsis navalis LEGE 11480</name>
    <dbReference type="NCBI Taxonomy" id="2777977"/>
    <lineage>
        <taxon>Bacteria</taxon>
        <taxon>Bacillati</taxon>
        <taxon>Cyanobacteriota</taxon>
        <taxon>Cyanophyceae</taxon>
        <taxon>Leptolyngbyales</taxon>
        <taxon>Leptolyngbyaceae</taxon>
        <taxon>Romeriopsis</taxon>
        <taxon>Romeriopsis navalis</taxon>
    </lineage>
</organism>
<keyword evidence="5 7" id="KW-0472">Membrane</keyword>
<keyword evidence="2 7" id="KW-0602">Photosynthesis</keyword>
<evidence type="ECO:0000256" key="5">
    <source>
        <dbReference type="ARBA" id="ARBA00023136"/>
    </source>
</evidence>
<comment type="similarity">
    <text evidence="7">Belongs to the Psb30/Ycf12 family.</text>
</comment>
<dbReference type="InterPro" id="IPR010284">
    <property type="entry name" value="PSII_Ycf12_core-subunit"/>
</dbReference>
<evidence type="ECO:0000313" key="8">
    <source>
        <dbReference type="EMBL" id="MBE9028424.1"/>
    </source>
</evidence>
<accession>A0A928VLX4</accession>
<keyword evidence="7" id="KW-0793">Thylakoid</keyword>
<keyword evidence="4 7" id="KW-1133">Transmembrane helix</keyword>
<gene>
    <name evidence="7" type="primary">psb30</name>
    <name evidence="7" type="synonym">ycf12</name>
    <name evidence="8" type="ORF">IQ266_01475</name>
</gene>
<dbReference type="GO" id="GO:0015979">
    <property type="term" value="P:photosynthesis"/>
    <property type="evidence" value="ECO:0007669"/>
    <property type="project" value="UniProtKB-KW"/>
</dbReference>
<dbReference type="Proteomes" id="UP000625316">
    <property type="component" value="Unassembled WGS sequence"/>
</dbReference>
<feature type="transmembrane region" description="Helical" evidence="7">
    <location>
        <begin position="6"/>
        <end position="28"/>
    </location>
</feature>
<proteinExistence type="inferred from homology"/>
<dbReference type="HAMAP" id="MF_01329">
    <property type="entry name" value="PSII_Psb30_Ycf12"/>
    <property type="match status" value="1"/>
</dbReference>
<reference evidence="8" key="1">
    <citation type="submission" date="2020-10" db="EMBL/GenBank/DDBJ databases">
        <authorList>
            <person name="Castelo-Branco R."/>
            <person name="Eusebio N."/>
            <person name="Adriana R."/>
            <person name="Vieira A."/>
            <person name="Brugerolle De Fraissinette N."/>
            <person name="Rezende De Castro R."/>
            <person name="Schneider M.P."/>
            <person name="Vasconcelos V."/>
            <person name="Leao P.N."/>
        </authorList>
    </citation>
    <scope>NUCLEOTIDE SEQUENCE</scope>
    <source>
        <strain evidence="8">LEGE 11480</strain>
    </source>
</reference>
<protein>
    <recommendedName>
        <fullName evidence="7">Photosystem II reaction center protein Psb30</fullName>
    </recommendedName>
    <alternativeName>
        <fullName evidence="7">Photosystem II reaction center protein Ycf12</fullName>
    </alternativeName>
</protein>
<dbReference type="AlphaFoldDB" id="A0A928VLX4"/>
<dbReference type="Pfam" id="PF05969">
    <property type="entry name" value="PSII_Ycf12"/>
    <property type="match status" value="1"/>
</dbReference>
<dbReference type="GO" id="GO:0009523">
    <property type="term" value="C:photosystem II"/>
    <property type="evidence" value="ECO:0007669"/>
    <property type="project" value="UniProtKB-KW"/>
</dbReference>
<name>A0A928VLX4_9CYAN</name>
<evidence type="ECO:0000256" key="3">
    <source>
        <dbReference type="ARBA" id="ARBA00022692"/>
    </source>
</evidence>
<keyword evidence="9" id="KW-1185">Reference proteome</keyword>
<sequence length="33" mass="3520">MDFQVIFQLACLAMIVIAGPVVVFLLVARGGDL</sequence>
<dbReference type="GO" id="GO:0031676">
    <property type="term" value="C:plasma membrane-derived thylakoid membrane"/>
    <property type="evidence" value="ECO:0007669"/>
    <property type="project" value="UniProtKB-SubCell"/>
</dbReference>
<evidence type="ECO:0000256" key="4">
    <source>
        <dbReference type="ARBA" id="ARBA00022989"/>
    </source>
</evidence>
<keyword evidence="3 7" id="KW-0812">Transmembrane</keyword>
<comment type="subunit">
    <text evidence="7">PSII is composed of 1 copy each of membrane proteins PsbA, PsbB, PsbC, PsbD, PsbE, PsbF, PsbH, PsbI, PsbJ, PsbK, PsbL, PsbM, PsbT, PsbX, PsbY, PsbZ, Psb30/Ycf12, peripheral proteins PsbO, CyanoQ (PsbQ), PsbU, PsbV and a large number of cofactors. It forms dimeric complexes.</text>
</comment>
<comment type="function">
    <text evidence="7">A core subunit of photosystem II (PSII), probably helps stabilize the reaction center.</text>
</comment>
<evidence type="ECO:0000256" key="6">
    <source>
        <dbReference type="ARBA" id="ARBA00023276"/>
    </source>
</evidence>
<keyword evidence="6 7" id="KW-0604">Photosystem II</keyword>